<dbReference type="InterPro" id="IPR055802">
    <property type="entry name" value="DUF7378"/>
</dbReference>
<dbReference type="OrthoDB" id="594103at2759"/>
<organism evidence="3">
    <name type="scientific">Setaria italica</name>
    <name type="common">Foxtail millet</name>
    <name type="synonym">Panicum italicum</name>
    <dbReference type="NCBI Taxonomy" id="4555"/>
    <lineage>
        <taxon>Eukaryota</taxon>
        <taxon>Viridiplantae</taxon>
        <taxon>Streptophyta</taxon>
        <taxon>Embryophyta</taxon>
        <taxon>Tracheophyta</taxon>
        <taxon>Spermatophyta</taxon>
        <taxon>Magnoliopsida</taxon>
        <taxon>Liliopsida</taxon>
        <taxon>Poales</taxon>
        <taxon>Poaceae</taxon>
        <taxon>PACMAD clade</taxon>
        <taxon>Panicoideae</taxon>
        <taxon>Panicodae</taxon>
        <taxon>Paniceae</taxon>
        <taxon>Cenchrinae</taxon>
        <taxon>Setaria</taxon>
    </lineage>
</organism>
<feature type="transmembrane region" description="Helical" evidence="1">
    <location>
        <begin position="94"/>
        <end position="118"/>
    </location>
</feature>
<dbReference type="AlphaFoldDB" id="A0A368SBU1"/>
<reference evidence="3" key="1">
    <citation type="journal article" date="2012" name="Nat. Biotechnol.">
        <title>Reference genome sequence of the model plant Setaria.</title>
        <authorList>
            <person name="Bennetzen J.L."/>
            <person name="Schmutz J."/>
            <person name="Wang H."/>
            <person name="Percifield R."/>
            <person name="Hawkins J."/>
            <person name="Pontaroli A.C."/>
            <person name="Estep M."/>
            <person name="Feng L."/>
            <person name="Vaughn J.N."/>
            <person name="Grimwood J."/>
            <person name="Jenkins J."/>
            <person name="Barry K."/>
            <person name="Lindquist E."/>
            <person name="Hellsten U."/>
            <person name="Deshpande S."/>
            <person name="Wang X."/>
            <person name="Wu X."/>
            <person name="Mitros T."/>
            <person name="Triplett J."/>
            <person name="Yang X."/>
            <person name="Ye C.Y."/>
            <person name="Mauro-Herrera M."/>
            <person name="Wang L."/>
            <person name="Li P."/>
            <person name="Sharma M."/>
            <person name="Sharma R."/>
            <person name="Ronald P.C."/>
            <person name="Panaud O."/>
            <person name="Kellogg E.A."/>
            <person name="Brutnell T.P."/>
            <person name="Doust A.N."/>
            <person name="Tuskan G.A."/>
            <person name="Rokhsar D."/>
            <person name="Devos K.M."/>
        </authorList>
    </citation>
    <scope>NUCLEOTIDE SEQUENCE [LARGE SCALE GENOMIC DNA]</scope>
    <source>
        <strain evidence="3">Yugu1</strain>
    </source>
</reference>
<evidence type="ECO:0000313" key="3">
    <source>
        <dbReference type="EMBL" id="RCV39823.1"/>
    </source>
</evidence>
<dbReference type="EMBL" id="CM003536">
    <property type="protein sequence ID" value="RCV39823.1"/>
    <property type="molecule type" value="Genomic_DNA"/>
</dbReference>
<evidence type="ECO:0000259" key="2">
    <source>
        <dbReference type="Pfam" id="PF24095"/>
    </source>
</evidence>
<name>A0A368SBU1_SETIT</name>
<gene>
    <name evidence="3" type="ORF">SETIT_9G000700v2</name>
</gene>
<keyword evidence="1" id="KW-1133">Transmembrane helix</keyword>
<dbReference type="Pfam" id="PF24095">
    <property type="entry name" value="DUF7378"/>
    <property type="match status" value="1"/>
</dbReference>
<feature type="domain" description="DUF7378" evidence="2">
    <location>
        <begin position="45"/>
        <end position="187"/>
    </location>
</feature>
<sequence>MSTGQELKLKMDNNITTGQELKLKMDNSIPRAFQWVIASSASSALTIGERNKKMNMSPGAEWITVVCMPPVFIFGSACLANIVFSKSFWSGIPWWLPVIMLAGVYQAVVFLATGHITLFLPEAPFAAREALFNVGYKGIGLAVALTSCFSVLFNDQPWVLITWACLQSALIAAILAFWVCLVRAYGKQGATGTKS</sequence>
<reference evidence="3" key="2">
    <citation type="submission" date="2015-07" db="EMBL/GenBank/DDBJ databases">
        <authorList>
            <person name="Noorani M."/>
        </authorList>
    </citation>
    <scope>NUCLEOTIDE SEQUENCE</scope>
    <source>
        <strain evidence="3">Yugu1</strain>
    </source>
</reference>
<feature type="transmembrane region" description="Helical" evidence="1">
    <location>
        <begin position="130"/>
        <end position="152"/>
    </location>
</feature>
<feature type="transmembrane region" description="Helical" evidence="1">
    <location>
        <begin position="158"/>
        <end position="181"/>
    </location>
</feature>
<accession>A0A368SBU1</accession>
<proteinExistence type="predicted"/>
<feature type="transmembrane region" description="Helical" evidence="1">
    <location>
        <begin position="60"/>
        <end position="82"/>
    </location>
</feature>
<protein>
    <recommendedName>
        <fullName evidence="2">DUF7378 domain-containing protein</fullName>
    </recommendedName>
</protein>
<evidence type="ECO:0000256" key="1">
    <source>
        <dbReference type="SAM" id="Phobius"/>
    </source>
</evidence>
<keyword evidence="1" id="KW-0812">Transmembrane</keyword>
<keyword evidence="1" id="KW-0472">Membrane</keyword>